<dbReference type="STRING" id="1801735.A2645_00485"/>
<reference evidence="1 2" key="1">
    <citation type="journal article" date="2016" name="Nat. Commun.">
        <title>Thousands of microbial genomes shed light on interconnected biogeochemical processes in an aquifer system.</title>
        <authorList>
            <person name="Anantharaman K."/>
            <person name="Brown C.T."/>
            <person name="Hug L.A."/>
            <person name="Sharon I."/>
            <person name="Castelle C.J."/>
            <person name="Probst A.J."/>
            <person name="Thomas B.C."/>
            <person name="Singh A."/>
            <person name="Wilkins M.J."/>
            <person name="Karaoz U."/>
            <person name="Brodie E.L."/>
            <person name="Williams K.H."/>
            <person name="Hubbard S.S."/>
            <person name="Banfield J.F."/>
        </authorList>
    </citation>
    <scope>NUCLEOTIDE SEQUENCE [LARGE SCALE GENOMIC DNA]</scope>
</reference>
<evidence type="ECO:0008006" key="3">
    <source>
        <dbReference type="Google" id="ProtNLM"/>
    </source>
</evidence>
<evidence type="ECO:0000313" key="1">
    <source>
        <dbReference type="EMBL" id="OGI61215.1"/>
    </source>
</evidence>
<dbReference type="EMBL" id="MFTL01000026">
    <property type="protein sequence ID" value="OGI61215.1"/>
    <property type="molecule type" value="Genomic_DNA"/>
</dbReference>
<sequence length="116" mass="13078">MDTKFRKILKVGALALFFVVVVGYAYFKTKDLFHGVSLQINGLIDNGNYSEPAVEITGLARKTKNLSINGEEIFISPEGTFRDLRILLPGYNIITIRAVDRFGKATEKIYKVTYNK</sequence>
<dbReference type="InterPro" id="IPR013783">
    <property type="entry name" value="Ig-like_fold"/>
</dbReference>
<comment type="caution">
    <text evidence="1">The sequence shown here is derived from an EMBL/GenBank/DDBJ whole genome shotgun (WGS) entry which is preliminary data.</text>
</comment>
<dbReference type="AlphaFoldDB" id="A0A1F6UUY3"/>
<dbReference type="Gene3D" id="2.60.40.10">
    <property type="entry name" value="Immunoglobulins"/>
    <property type="match status" value="1"/>
</dbReference>
<gene>
    <name evidence="1" type="ORF">A2645_00485</name>
</gene>
<proteinExistence type="predicted"/>
<protein>
    <recommendedName>
        <fullName evidence="3">Carboxypeptidase regulatory-like domain-containing protein</fullName>
    </recommendedName>
</protein>
<name>A0A1F6UUY3_9BACT</name>
<dbReference type="Proteomes" id="UP000182253">
    <property type="component" value="Unassembled WGS sequence"/>
</dbReference>
<organism evidence="1 2">
    <name type="scientific">Candidatus Nomurabacteria bacterium RIFCSPHIGHO2_01_FULL_39_9</name>
    <dbReference type="NCBI Taxonomy" id="1801735"/>
    <lineage>
        <taxon>Bacteria</taxon>
        <taxon>Candidatus Nomuraibacteriota</taxon>
    </lineage>
</organism>
<evidence type="ECO:0000313" key="2">
    <source>
        <dbReference type="Proteomes" id="UP000182253"/>
    </source>
</evidence>
<accession>A0A1F6UUY3</accession>